<evidence type="ECO:0000256" key="4">
    <source>
        <dbReference type="ARBA" id="ARBA00022679"/>
    </source>
</evidence>
<dbReference type="EMBL" id="JAMPKX010000002">
    <property type="protein sequence ID" value="MEP0946740.1"/>
    <property type="molecule type" value="Genomic_DNA"/>
</dbReference>
<evidence type="ECO:0000256" key="1">
    <source>
        <dbReference type="ARBA" id="ARBA00004236"/>
    </source>
</evidence>
<protein>
    <recommendedName>
        <fullName evidence="9">4,4'-diaponeurosporenoate glycosyltransferase</fullName>
    </recommendedName>
</protein>
<keyword evidence="2" id="KW-1003">Cell membrane</keyword>
<comment type="caution">
    <text evidence="11">The sequence shown here is derived from an EMBL/GenBank/DDBJ whole genome shotgun (WGS) entry which is preliminary data.</text>
</comment>
<evidence type="ECO:0000256" key="3">
    <source>
        <dbReference type="ARBA" id="ARBA00022676"/>
    </source>
</evidence>
<dbReference type="InterPro" id="IPR001173">
    <property type="entry name" value="Glyco_trans_2-like"/>
</dbReference>
<sequence>MAKVQMHLALGLLMSRQAVCPLTQALSLAERYPGSVVSSTDETLLQPAISVVIPALNEARQLPAVLNTIQPANPVEVIVVDGGSVDGTAEVAEALGAKVVRSVPGRSHQLNCGAAAATGPLLLFLHADTRLPAGFDRTICQTLAQPGVFAGAFRLAIDGPSRGLRWVEWGVNLRSRLLQMPYGDQAIFLKAEVFHNMDGFPNLPMMEDFELMRRLRKVGKVAIAPAAVVTSDRRWRTLGILRTTLANQAMIAGYLLGVDPHQLARWYRSLGKPKH</sequence>
<dbReference type="Pfam" id="PF00535">
    <property type="entry name" value="Glycos_transf_2"/>
    <property type="match status" value="1"/>
</dbReference>
<proteinExistence type="inferred from homology"/>
<dbReference type="PANTHER" id="PTHR43646">
    <property type="entry name" value="GLYCOSYLTRANSFERASE"/>
    <property type="match status" value="1"/>
</dbReference>
<dbReference type="Gene3D" id="3.90.550.10">
    <property type="entry name" value="Spore Coat Polysaccharide Biosynthesis Protein SpsA, Chain A"/>
    <property type="match status" value="1"/>
</dbReference>
<dbReference type="Proteomes" id="UP001482513">
    <property type="component" value="Unassembled WGS sequence"/>
</dbReference>
<comment type="function">
    <text evidence="6">Catalyzes the glycosylation of 4,4'-diaponeurosporenoate, i.e. the esterification of glucose at the C1'' position with the carboxyl group of 4,4'-diaponeurosporenic acid, to form glycosyl-4,4'-diaponeurosporenoate. This is a step in the biosynthesis of staphyloxanthin, an orange pigment present in most staphylococci strains.</text>
</comment>
<dbReference type="InterPro" id="IPR026461">
    <property type="entry name" value="Trfase_2_rSAM/seldom_assoc"/>
</dbReference>
<comment type="similarity">
    <text evidence="8">Belongs to the glycosyltransferase 2 family. CrtQ subfamily.</text>
</comment>
<evidence type="ECO:0000256" key="2">
    <source>
        <dbReference type="ARBA" id="ARBA00022475"/>
    </source>
</evidence>
<evidence type="ECO:0000256" key="9">
    <source>
        <dbReference type="ARBA" id="ARBA00040345"/>
    </source>
</evidence>
<dbReference type="RefSeq" id="WP_313887133.1">
    <property type="nucleotide sequence ID" value="NZ_JAMPKX010000002.1"/>
</dbReference>
<comment type="subcellular location">
    <subcellularLocation>
        <location evidence="1">Cell membrane</location>
    </subcellularLocation>
</comment>
<evidence type="ECO:0000256" key="5">
    <source>
        <dbReference type="ARBA" id="ARBA00023136"/>
    </source>
</evidence>
<keyword evidence="12" id="KW-1185">Reference proteome</keyword>
<accession>A0ABV0K1T2</accession>
<evidence type="ECO:0000313" key="11">
    <source>
        <dbReference type="EMBL" id="MEP0946740.1"/>
    </source>
</evidence>
<dbReference type="NCBIfam" id="TIGR04283">
    <property type="entry name" value="glyco_like_mftF"/>
    <property type="match status" value="1"/>
</dbReference>
<keyword evidence="5" id="KW-0472">Membrane</keyword>
<evidence type="ECO:0000256" key="7">
    <source>
        <dbReference type="ARBA" id="ARBA00037904"/>
    </source>
</evidence>
<keyword evidence="3" id="KW-0328">Glycosyltransferase</keyword>
<evidence type="ECO:0000256" key="8">
    <source>
        <dbReference type="ARBA" id="ARBA00038120"/>
    </source>
</evidence>
<dbReference type="CDD" id="cd02522">
    <property type="entry name" value="GT_2_like_a"/>
    <property type="match status" value="1"/>
</dbReference>
<evidence type="ECO:0000313" key="12">
    <source>
        <dbReference type="Proteomes" id="UP001482513"/>
    </source>
</evidence>
<keyword evidence="4" id="KW-0808">Transferase</keyword>
<evidence type="ECO:0000256" key="6">
    <source>
        <dbReference type="ARBA" id="ARBA00037281"/>
    </source>
</evidence>
<evidence type="ECO:0000259" key="10">
    <source>
        <dbReference type="Pfam" id="PF00535"/>
    </source>
</evidence>
<reference evidence="11 12" key="1">
    <citation type="submission" date="2022-04" db="EMBL/GenBank/DDBJ databases">
        <title>Positive selection, recombination, and allopatry shape intraspecific diversity of widespread and dominant cyanobacteria.</title>
        <authorList>
            <person name="Wei J."/>
            <person name="Shu W."/>
            <person name="Hu C."/>
        </authorList>
    </citation>
    <scope>NUCLEOTIDE SEQUENCE [LARGE SCALE GENOMIC DNA]</scope>
    <source>
        <strain evidence="11 12">DQ-A4</strain>
    </source>
</reference>
<gene>
    <name evidence="11" type="ORF">NC992_07640</name>
</gene>
<dbReference type="PANTHER" id="PTHR43646:SF2">
    <property type="entry name" value="GLYCOSYLTRANSFERASE 2-LIKE DOMAIN-CONTAINING PROTEIN"/>
    <property type="match status" value="1"/>
</dbReference>
<name>A0ABV0K1T2_9CYAN</name>
<dbReference type="InterPro" id="IPR029044">
    <property type="entry name" value="Nucleotide-diphossugar_trans"/>
</dbReference>
<comment type="pathway">
    <text evidence="7">Carotenoid biosynthesis; staphyloxanthin biosynthesis; staphyloxanthin from farnesyl diphosphate: step 4/5.</text>
</comment>
<organism evidence="11 12">
    <name type="scientific">Leptolyngbya subtilissima DQ-A4</name>
    <dbReference type="NCBI Taxonomy" id="2933933"/>
    <lineage>
        <taxon>Bacteria</taxon>
        <taxon>Bacillati</taxon>
        <taxon>Cyanobacteriota</taxon>
        <taxon>Cyanophyceae</taxon>
        <taxon>Leptolyngbyales</taxon>
        <taxon>Leptolyngbyaceae</taxon>
        <taxon>Leptolyngbya group</taxon>
        <taxon>Leptolyngbya</taxon>
    </lineage>
</organism>
<dbReference type="SUPFAM" id="SSF53448">
    <property type="entry name" value="Nucleotide-diphospho-sugar transferases"/>
    <property type="match status" value="1"/>
</dbReference>
<feature type="domain" description="Glycosyltransferase 2-like" evidence="10">
    <location>
        <begin position="50"/>
        <end position="169"/>
    </location>
</feature>